<reference evidence="8 9" key="1">
    <citation type="submission" date="2024-05" db="EMBL/GenBank/DDBJ databases">
        <authorList>
            <person name="Liu Q."/>
            <person name="Xin Y.-H."/>
        </authorList>
    </citation>
    <scope>NUCLEOTIDE SEQUENCE [LARGE SCALE GENOMIC DNA]</scope>
    <source>
        <strain evidence="8 9">CGMCC 1.15349</strain>
    </source>
</reference>
<keyword evidence="2" id="KW-0547">Nucleotide-binding</keyword>
<feature type="domain" description="ABC transporter" evidence="7">
    <location>
        <begin position="5"/>
        <end position="194"/>
    </location>
</feature>
<keyword evidence="9" id="KW-1185">Reference proteome</keyword>
<evidence type="ECO:0000256" key="6">
    <source>
        <dbReference type="ARBA" id="ARBA00023136"/>
    </source>
</evidence>
<comment type="caution">
    <text evidence="8">The sequence shown here is derived from an EMBL/GenBank/DDBJ whole genome shotgun (WGS) entry which is preliminary data.</text>
</comment>
<sequence>MSAALAFEQVRCDRGGRPLFEHLSFALAPGDAASVIGPNGIGKSSLVRVAAGLLRPAAGTVITTGDRALLTEAHALDTELPLAAALDFWARIDHRRDAVGAALAAFELTALAAVPVRLLSTGQRKRAGLARIAASGAATWLLDEPANGLDAAAVGLLETAIARHRAAGGIALVATHQPLALPHAQQIDLAAACA</sequence>
<dbReference type="InterPro" id="IPR003593">
    <property type="entry name" value="AAA+_ATPase"/>
</dbReference>
<dbReference type="NCBIfam" id="TIGR01189">
    <property type="entry name" value="ccmA"/>
    <property type="match status" value="1"/>
</dbReference>
<dbReference type="GO" id="GO:0005524">
    <property type="term" value="F:ATP binding"/>
    <property type="evidence" value="ECO:0007669"/>
    <property type="project" value="UniProtKB-KW"/>
</dbReference>
<evidence type="ECO:0000259" key="7">
    <source>
        <dbReference type="PROSITE" id="PS50893"/>
    </source>
</evidence>
<organism evidence="8 9">
    <name type="scientific">Sphingomonas qilianensis</name>
    <dbReference type="NCBI Taxonomy" id="1736690"/>
    <lineage>
        <taxon>Bacteria</taxon>
        <taxon>Pseudomonadati</taxon>
        <taxon>Pseudomonadota</taxon>
        <taxon>Alphaproteobacteria</taxon>
        <taxon>Sphingomonadales</taxon>
        <taxon>Sphingomonadaceae</taxon>
        <taxon>Sphingomonas</taxon>
    </lineage>
</organism>
<dbReference type="RefSeq" id="WP_345863721.1">
    <property type="nucleotide sequence ID" value="NZ_JBDIMF010000001.1"/>
</dbReference>
<dbReference type="InterPro" id="IPR003439">
    <property type="entry name" value="ABC_transporter-like_ATP-bd"/>
</dbReference>
<name>A0ABU9XTR3_9SPHN</name>
<evidence type="ECO:0000256" key="1">
    <source>
        <dbReference type="ARBA" id="ARBA00022448"/>
    </source>
</evidence>
<keyword evidence="3" id="KW-0201">Cytochrome c-type biogenesis</keyword>
<evidence type="ECO:0000256" key="5">
    <source>
        <dbReference type="ARBA" id="ARBA00022967"/>
    </source>
</evidence>
<dbReference type="PROSITE" id="PS50893">
    <property type="entry name" value="ABC_TRANSPORTER_2"/>
    <property type="match status" value="1"/>
</dbReference>
<keyword evidence="1" id="KW-0813">Transport</keyword>
<evidence type="ECO:0000256" key="2">
    <source>
        <dbReference type="ARBA" id="ARBA00022741"/>
    </source>
</evidence>
<dbReference type="PANTHER" id="PTHR43499:SF1">
    <property type="entry name" value="ABC TRANSPORTER I FAMILY MEMBER 1"/>
    <property type="match status" value="1"/>
</dbReference>
<protein>
    <submittedName>
        <fullName evidence="8">Heme ABC exporter ATP-binding protein CcmA</fullName>
    </submittedName>
</protein>
<dbReference type="InterPro" id="IPR027417">
    <property type="entry name" value="P-loop_NTPase"/>
</dbReference>
<keyword evidence="4 8" id="KW-0067">ATP-binding</keyword>
<dbReference type="SUPFAM" id="SSF52540">
    <property type="entry name" value="P-loop containing nucleoside triphosphate hydrolases"/>
    <property type="match status" value="1"/>
</dbReference>
<evidence type="ECO:0000313" key="8">
    <source>
        <dbReference type="EMBL" id="MEN2786034.1"/>
    </source>
</evidence>
<keyword evidence="6" id="KW-0472">Membrane</keyword>
<dbReference type="InterPro" id="IPR005895">
    <property type="entry name" value="ABC_transptr_haem_export_CcmA"/>
</dbReference>
<keyword evidence="5" id="KW-1278">Translocase</keyword>
<evidence type="ECO:0000256" key="4">
    <source>
        <dbReference type="ARBA" id="ARBA00022840"/>
    </source>
</evidence>
<evidence type="ECO:0000256" key="3">
    <source>
        <dbReference type="ARBA" id="ARBA00022748"/>
    </source>
</evidence>
<dbReference type="SMART" id="SM00382">
    <property type="entry name" value="AAA"/>
    <property type="match status" value="1"/>
</dbReference>
<dbReference type="Proteomes" id="UP001404104">
    <property type="component" value="Unassembled WGS sequence"/>
</dbReference>
<accession>A0ABU9XTR3</accession>
<dbReference type="PANTHER" id="PTHR43499">
    <property type="entry name" value="ABC TRANSPORTER I FAMILY MEMBER 1"/>
    <property type="match status" value="1"/>
</dbReference>
<evidence type="ECO:0000313" key="9">
    <source>
        <dbReference type="Proteomes" id="UP001404104"/>
    </source>
</evidence>
<dbReference type="Pfam" id="PF00005">
    <property type="entry name" value="ABC_tran"/>
    <property type="match status" value="1"/>
</dbReference>
<dbReference type="Gene3D" id="3.40.50.300">
    <property type="entry name" value="P-loop containing nucleotide triphosphate hydrolases"/>
    <property type="match status" value="1"/>
</dbReference>
<dbReference type="EMBL" id="JBDIMF010000001">
    <property type="protein sequence ID" value="MEN2786034.1"/>
    <property type="molecule type" value="Genomic_DNA"/>
</dbReference>
<gene>
    <name evidence="8" type="primary">ccmA</name>
    <name evidence="8" type="ORF">ABC969_06300</name>
</gene>
<proteinExistence type="predicted"/>